<dbReference type="EMBL" id="BK015471">
    <property type="protein sequence ID" value="DAE08488.1"/>
    <property type="molecule type" value="Genomic_DNA"/>
</dbReference>
<proteinExistence type="predicted"/>
<accession>A0A8S5PNZ7</accession>
<reference evidence="1" key="1">
    <citation type="journal article" date="2021" name="Proc. Natl. Acad. Sci. U.S.A.">
        <title>A Catalog of Tens of Thousands of Viruses from Human Metagenomes Reveals Hidden Associations with Chronic Diseases.</title>
        <authorList>
            <person name="Tisza M.J."/>
            <person name="Buck C.B."/>
        </authorList>
    </citation>
    <scope>NUCLEOTIDE SEQUENCE</scope>
    <source>
        <strain evidence="1">CtD2Q91</strain>
    </source>
</reference>
<evidence type="ECO:0000313" key="1">
    <source>
        <dbReference type="EMBL" id="DAE08488.1"/>
    </source>
</evidence>
<name>A0A8S5PNZ7_9CAUD</name>
<organism evidence="1">
    <name type="scientific">Siphoviridae sp. ctD2Q91</name>
    <dbReference type="NCBI Taxonomy" id="2825383"/>
    <lineage>
        <taxon>Viruses</taxon>
        <taxon>Duplodnaviria</taxon>
        <taxon>Heunggongvirae</taxon>
        <taxon>Uroviricota</taxon>
        <taxon>Caudoviricetes</taxon>
    </lineage>
</organism>
<protein>
    <submittedName>
        <fullName evidence="1">Uncharacterized protein</fullName>
    </submittedName>
</protein>
<sequence>MPREREDFRDQLQALRERYEGQEVLTMEQSEKLLCVDRMALLNDKTFPVKKVGRRYIIPIVPLARWMSTW</sequence>